<accession>A0ABT3VEG7</accession>
<organism evidence="10 11">
    <name type="scientific">Streptomyces ortus</name>
    <dbReference type="NCBI Taxonomy" id="2867268"/>
    <lineage>
        <taxon>Bacteria</taxon>
        <taxon>Bacillati</taxon>
        <taxon>Actinomycetota</taxon>
        <taxon>Actinomycetes</taxon>
        <taxon>Kitasatosporales</taxon>
        <taxon>Streptomycetaceae</taxon>
        <taxon>Streptomyces</taxon>
    </lineage>
</organism>
<dbReference type="RefSeq" id="WP_267030614.1">
    <property type="nucleotide sequence ID" value="NZ_JAIFZO010000002.1"/>
</dbReference>
<dbReference type="CDD" id="cd17574">
    <property type="entry name" value="REC_OmpR"/>
    <property type="match status" value="1"/>
</dbReference>
<keyword evidence="4" id="KW-0804">Transcription</keyword>
<feature type="compositionally biased region" description="Low complexity" evidence="7">
    <location>
        <begin position="270"/>
        <end position="293"/>
    </location>
</feature>
<keyword evidence="1 5" id="KW-0597">Phosphoprotein</keyword>
<evidence type="ECO:0000313" key="10">
    <source>
        <dbReference type="EMBL" id="MCX4238310.1"/>
    </source>
</evidence>
<dbReference type="InterPro" id="IPR011006">
    <property type="entry name" value="CheY-like_superfamily"/>
</dbReference>
<proteinExistence type="predicted"/>
<dbReference type="InterPro" id="IPR039420">
    <property type="entry name" value="WalR-like"/>
</dbReference>
<dbReference type="Gene3D" id="6.10.250.690">
    <property type="match status" value="1"/>
</dbReference>
<dbReference type="PANTHER" id="PTHR48111:SF4">
    <property type="entry name" value="DNA-BINDING DUAL TRANSCRIPTIONAL REGULATOR OMPR"/>
    <property type="match status" value="1"/>
</dbReference>
<dbReference type="SUPFAM" id="SSF52172">
    <property type="entry name" value="CheY-like"/>
    <property type="match status" value="1"/>
</dbReference>
<dbReference type="EMBL" id="JAIFZO010000002">
    <property type="protein sequence ID" value="MCX4238310.1"/>
    <property type="molecule type" value="Genomic_DNA"/>
</dbReference>
<name>A0ABT3VEG7_9ACTN</name>
<dbReference type="SUPFAM" id="SSF46894">
    <property type="entry name" value="C-terminal effector domain of the bipartite response regulators"/>
    <property type="match status" value="1"/>
</dbReference>
<evidence type="ECO:0000259" key="8">
    <source>
        <dbReference type="PROSITE" id="PS50110"/>
    </source>
</evidence>
<evidence type="ECO:0000256" key="4">
    <source>
        <dbReference type="ARBA" id="ARBA00023163"/>
    </source>
</evidence>
<dbReference type="Pfam" id="PF00486">
    <property type="entry name" value="Trans_reg_C"/>
    <property type="match status" value="1"/>
</dbReference>
<dbReference type="SMART" id="SM00448">
    <property type="entry name" value="REC"/>
    <property type="match status" value="1"/>
</dbReference>
<dbReference type="Proteomes" id="UP001165590">
    <property type="component" value="Unassembled WGS sequence"/>
</dbReference>
<evidence type="ECO:0000256" key="2">
    <source>
        <dbReference type="ARBA" id="ARBA00023015"/>
    </source>
</evidence>
<dbReference type="InterPro" id="IPR016032">
    <property type="entry name" value="Sig_transdc_resp-reg_C-effctor"/>
</dbReference>
<dbReference type="InterPro" id="IPR001789">
    <property type="entry name" value="Sig_transdc_resp-reg_receiver"/>
</dbReference>
<protein>
    <submittedName>
        <fullName evidence="10">Response regulator transcription factor</fullName>
    </submittedName>
</protein>
<sequence>MHQPHEPTPAPRADPQAAPQADPRIASQTAPPAASRSAGGARILVVDDDPTVAEVVSGYLDRAGYGVDRAGDGPEALARAAAHWPDLVVLDLMLPGMDGLEVCRRLRERGPVPVIMLTARGDEDDRVMGLEVGADDYVTKPFSPRELVLRVESVLRRTRPAVAARPLSAAGLTVDPAARRASKQGTELALTLREFDLLSFLLRHPGRAFAREDLMREVWGWDFGDLSTVTVHVRRLRGKVEDDPARPRLIQTVWGVGYRFDPTGDDAHLTGNTPGPTAGNTPAPAPAPASDTAGQEETDHA</sequence>
<dbReference type="PROSITE" id="PS50110">
    <property type="entry name" value="RESPONSE_REGULATORY"/>
    <property type="match status" value="1"/>
</dbReference>
<dbReference type="Gene3D" id="3.40.50.2300">
    <property type="match status" value="1"/>
</dbReference>
<dbReference type="InterPro" id="IPR036388">
    <property type="entry name" value="WH-like_DNA-bd_sf"/>
</dbReference>
<evidence type="ECO:0000256" key="1">
    <source>
        <dbReference type="ARBA" id="ARBA00022553"/>
    </source>
</evidence>
<feature type="region of interest" description="Disordered" evidence="7">
    <location>
        <begin position="265"/>
        <end position="301"/>
    </location>
</feature>
<feature type="region of interest" description="Disordered" evidence="7">
    <location>
        <begin position="1"/>
        <end position="41"/>
    </location>
</feature>
<reference evidence="10" key="1">
    <citation type="journal article" date="2022" name="bioRxiv">
        <title>Discovery and biosynthetic assessment of Streptomyces ortus sp nov. isolated from a deep-sea sponge.</title>
        <authorList>
            <person name="Williams S.E."/>
        </authorList>
    </citation>
    <scope>NUCLEOTIDE SEQUENCE</scope>
    <source>
        <strain evidence="10">A15ISP2-DRY2</strain>
    </source>
</reference>
<dbReference type="PROSITE" id="PS51755">
    <property type="entry name" value="OMPR_PHOB"/>
    <property type="match status" value="1"/>
</dbReference>
<evidence type="ECO:0000256" key="3">
    <source>
        <dbReference type="ARBA" id="ARBA00023125"/>
    </source>
</evidence>
<feature type="modified residue" description="4-aspartylphosphate" evidence="5">
    <location>
        <position position="91"/>
    </location>
</feature>
<dbReference type="InterPro" id="IPR001867">
    <property type="entry name" value="OmpR/PhoB-type_DNA-bd"/>
</dbReference>
<keyword evidence="3 6" id="KW-0238">DNA-binding</keyword>
<feature type="domain" description="OmpR/PhoB-type" evidence="9">
    <location>
        <begin position="164"/>
        <end position="262"/>
    </location>
</feature>
<keyword evidence="2" id="KW-0805">Transcription regulation</keyword>
<feature type="domain" description="Response regulatory" evidence="8">
    <location>
        <begin position="42"/>
        <end position="155"/>
    </location>
</feature>
<feature type="compositionally biased region" description="Pro residues" evidence="7">
    <location>
        <begin position="1"/>
        <end position="12"/>
    </location>
</feature>
<comment type="caution">
    <text evidence="10">The sequence shown here is derived from an EMBL/GenBank/DDBJ whole genome shotgun (WGS) entry which is preliminary data.</text>
</comment>
<evidence type="ECO:0000256" key="6">
    <source>
        <dbReference type="PROSITE-ProRule" id="PRU01091"/>
    </source>
</evidence>
<evidence type="ECO:0000256" key="7">
    <source>
        <dbReference type="SAM" id="MobiDB-lite"/>
    </source>
</evidence>
<dbReference type="PANTHER" id="PTHR48111">
    <property type="entry name" value="REGULATOR OF RPOS"/>
    <property type="match status" value="1"/>
</dbReference>
<feature type="compositionally biased region" description="Low complexity" evidence="7">
    <location>
        <begin position="13"/>
        <end position="41"/>
    </location>
</feature>
<evidence type="ECO:0000313" key="11">
    <source>
        <dbReference type="Proteomes" id="UP001165590"/>
    </source>
</evidence>
<dbReference type="CDD" id="cd00383">
    <property type="entry name" value="trans_reg_C"/>
    <property type="match status" value="1"/>
</dbReference>
<dbReference type="SMART" id="SM00862">
    <property type="entry name" value="Trans_reg_C"/>
    <property type="match status" value="1"/>
</dbReference>
<evidence type="ECO:0000259" key="9">
    <source>
        <dbReference type="PROSITE" id="PS51755"/>
    </source>
</evidence>
<dbReference type="Gene3D" id="1.10.10.10">
    <property type="entry name" value="Winged helix-like DNA-binding domain superfamily/Winged helix DNA-binding domain"/>
    <property type="match status" value="1"/>
</dbReference>
<feature type="DNA-binding region" description="OmpR/PhoB-type" evidence="6">
    <location>
        <begin position="164"/>
        <end position="262"/>
    </location>
</feature>
<gene>
    <name evidence="10" type="ORF">K3769_37175</name>
</gene>
<dbReference type="Pfam" id="PF00072">
    <property type="entry name" value="Response_reg"/>
    <property type="match status" value="1"/>
</dbReference>
<keyword evidence="11" id="KW-1185">Reference proteome</keyword>
<evidence type="ECO:0000256" key="5">
    <source>
        <dbReference type="PROSITE-ProRule" id="PRU00169"/>
    </source>
</evidence>